<organism evidence="4 5">
    <name type="scientific">Radiobacillus deserti</name>
    <dbReference type="NCBI Taxonomy" id="2594883"/>
    <lineage>
        <taxon>Bacteria</taxon>
        <taxon>Bacillati</taxon>
        <taxon>Bacillota</taxon>
        <taxon>Bacilli</taxon>
        <taxon>Bacillales</taxon>
        <taxon>Bacillaceae</taxon>
        <taxon>Radiobacillus</taxon>
    </lineage>
</organism>
<dbReference type="EMBL" id="CP041666">
    <property type="protein sequence ID" value="QDP42215.1"/>
    <property type="molecule type" value="Genomic_DNA"/>
</dbReference>
<dbReference type="OrthoDB" id="9804511at2"/>
<evidence type="ECO:0000313" key="4">
    <source>
        <dbReference type="EMBL" id="QDP42215.1"/>
    </source>
</evidence>
<gene>
    <name evidence="4" type="ORF">FN924_14945</name>
</gene>
<dbReference type="KEGG" id="aqt:FN924_14945"/>
<accession>A0A516KLF0</accession>
<dbReference type="AlphaFoldDB" id="A0A516KLF0"/>
<evidence type="ECO:0000256" key="1">
    <source>
        <dbReference type="ARBA" id="ARBA00022729"/>
    </source>
</evidence>
<dbReference type="SMART" id="SM00560">
    <property type="entry name" value="LamGL"/>
    <property type="match status" value="1"/>
</dbReference>
<evidence type="ECO:0000313" key="5">
    <source>
        <dbReference type="Proteomes" id="UP000315215"/>
    </source>
</evidence>
<evidence type="ECO:0000259" key="3">
    <source>
        <dbReference type="SMART" id="SM00560"/>
    </source>
</evidence>
<dbReference type="SUPFAM" id="SSF49899">
    <property type="entry name" value="Concanavalin A-like lectins/glucanases"/>
    <property type="match status" value="1"/>
</dbReference>
<dbReference type="InterPro" id="IPR006558">
    <property type="entry name" value="LamG-like"/>
</dbReference>
<proteinExistence type="predicted"/>
<name>A0A516KLF0_9BACI</name>
<keyword evidence="2" id="KW-1015">Disulfide bond</keyword>
<dbReference type="Proteomes" id="UP000315215">
    <property type="component" value="Chromosome"/>
</dbReference>
<dbReference type="Gene3D" id="2.60.40.10">
    <property type="entry name" value="Immunoglobulins"/>
    <property type="match status" value="1"/>
</dbReference>
<protein>
    <recommendedName>
        <fullName evidence="3">LamG-like jellyroll fold domain-containing protein</fullName>
    </recommendedName>
</protein>
<dbReference type="InterPro" id="IPR013783">
    <property type="entry name" value="Ig-like_fold"/>
</dbReference>
<feature type="domain" description="LamG-like jellyroll fold" evidence="3">
    <location>
        <begin position="229"/>
        <end position="360"/>
    </location>
</feature>
<dbReference type="InterPro" id="IPR013320">
    <property type="entry name" value="ConA-like_dom_sf"/>
</dbReference>
<dbReference type="Pfam" id="PF13385">
    <property type="entry name" value="Laminin_G_3"/>
    <property type="match status" value="1"/>
</dbReference>
<reference evidence="4 5" key="1">
    <citation type="submission" date="2019-07" db="EMBL/GenBank/DDBJ databases">
        <authorList>
            <person name="Li J."/>
        </authorList>
    </citation>
    <scope>NUCLEOTIDE SEQUENCE [LARGE SCALE GENOMIC DNA]</scope>
    <source>
        <strain evidence="4 5">TKL69</strain>
    </source>
</reference>
<evidence type="ECO:0000256" key="2">
    <source>
        <dbReference type="ARBA" id="ARBA00023157"/>
    </source>
</evidence>
<dbReference type="Gene3D" id="2.60.120.200">
    <property type="match status" value="1"/>
</dbReference>
<keyword evidence="5" id="KW-1185">Reference proteome</keyword>
<keyword evidence="1" id="KW-0732">Signal</keyword>
<sequence>MLESKLKVMNYLLEKDRYSIASKQIEATMKWLRHSRHLSDDVRSMLIAEFTALKGYIDRADKDSIPGKGRWKYRDEVEQVPIFELSTLNTPTIEPGQDATISVDIQNVGMSEGEKEVVLSINGEQQEVKIVTVAPEESKTVSFSVSDLPLGIHEINVNDLVGTLKVLHENEPVLSMNFEGEDASDQSPYKNDGTINGSSHVVEGKFGNALQLDGGWIEVPSSEFLNGGDELSIATWVKLDDAKEDQKIIGKTSIGDGYLLGVSGGMYPEIWAEGGAKLSFKEGTVPSGEWVHLTLTWKQGERLIAYINGAEVTNIAAGSNPILSNDQSLIIGGAPWDPQALQMSGAIDEVRLFKQVLQPEQIAKLMEDNTIE</sequence>